<feature type="compositionally biased region" description="Low complexity" evidence="1">
    <location>
        <begin position="168"/>
        <end position="178"/>
    </location>
</feature>
<sequence length="314" mass="35874">MTEVGLDEIVMLDWPKLYCDGMPLESVWMQMDDEFSKGNIKSSDEEFPFSGKSSARMTFIVGLIIKYIPLKRRKIEQERTQSFVSYEGRRRFLNVEQLADALRPRFYGDRRYPPTQEPAPQPVPPPAQARLPDVIEESEPAPKPIQAPLPDIVQYPRQVRFRQEHQEQAAAAAAPIEPEQVHLEPQEQAAVAAAPIEPEQVHLEPQEQAAAAAAPIEQPARASESEEETEEESEEDDDLQLCHLSSSEGSSDETSSTDEDRRGFKRELERNPALRTAYARSEEARRQRGHFNDRPGHFWSRRNTRGRETRNSDN</sequence>
<organism evidence="2 3">
    <name type="scientific">Daphnia pulex</name>
    <name type="common">Water flea</name>
    <dbReference type="NCBI Taxonomy" id="6669"/>
    <lineage>
        <taxon>Eukaryota</taxon>
        <taxon>Metazoa</taxon>
        <taxon>Ecdysozoa</taxon>
        <taxon>Arthropoda</taxon>
        <taxon>Crustacea</taxon>
        <taxon>Branchiopoda</taxon>
        <taxon>Diplostraca</taxon>
        <taxon>Cladocera</taxon>
        <taxon>Anomopoda</taxon>
        <taxon>Daphniidae</taxon>
        <taxon>Daphnia</taxon>
    </lineage>
</organism>
<evidence type="ECO:0000256" key="1">
    <source>
        <dbReference type="SAM" id="MobiDB-lite"/>
    </source>
</evidence>
<feature type="compositionally biased region" description="Basic and acidic residues" evidence="1">
    <location>
        <begin position="305"/>
        <end position="314"/>
    </location>
</feature>
<feature type="compositionally biased region" description="Acidic residues" evidence="1">
    <location>
        <begin position="225"/>
        <end position="239"/>
    </location>
</feature>
<feature type="compositionally biased region" description="Basic and acidic residues" evidence="1">
    <location>
        <begin position="280"/>
        <end position="296"/>
    </location>
</feature>
<feature type="region of interest" description="Disordered" evidence="1">
    <location>
        <begin position="107"/>
        <end position="129"/>
    </location>
</feature>
<keyword evidence="3" id="KW-1185">Reference proteome</keyword>
<dbReference type="Proteomes" id="UP000000305">
    <property type="component" value="Unassembled WGS sequence"/>
</dbReference>
<evidence type="ECO:0000313" key="2">
    <source>
        <dbReference type="EMBL" id="EFX78750.1"/>
    </source>
</evidence>
<proteinExistence type="predicted"/>
<dbReference type="EMBL" id="GL732556">
    <property type="protein sequence ID" value="EFX78750.1"/>
    <property type="molecule type" value="Genomic_DNA"/>
</dbReference>
<name>E9GP37_DAPPU</name>
<dbReference type="KEGG" id="dpx:DAPPUDRAFT_320184"/>
<dbReference type="PhylomeDB" id="E9GP37"/>
<protein>
    <submittedName>
        <fullName evidence="2">Uncharacterized protein</fullName>
    </submittedName>
</protein>
<dbReference type="AlphaFoldDB" id="E9GP37"/>
<feature type="compositionally biased region" description="Basic and acidic residues" evidence="1">
    <location>
        <begin position="258"/>
        <end position="272"/>
    </location>
</feature>
<dbReference type="HOGENOM" id="CLU_886404_0_0_1"/>
<feature type="compositionally biased region" description="Low complexity" evidence="1">
    <location>
        <begin position="245"/>
        <end position="254"/>
    </location>
</feature>
<feature type="compositionally biased region" description="Pro residues" evidence="1">
    <location>
        <begin position="115"/>
        <end position="127"/>
    </location>
</feature>
<evidence type="ECO:0000313" key="3">
    <source>
        <dbReference type="Proteomes" id="UP000000305"/>
    </source>
</evidence>
<accession>E9GP37</accession>
<dbReference type="InParanoid" id="E9GP37"/>
<gene>
    <name evidence="2" type="ORF">DAPPUDRAFT_320184</name>
</gene>
<reference evidence="2 3" key="1">
    <citation type="journal article" date="2011" name="Science">
        <title>The ecoresponsive genome of Daphnia pulex.</title>
        <authorList>
            <person name="Colbourne J.K."/>
            <person name="Pfrender M.E."/>
            <person name="Gilbert D."/>
            <person name="Thomas W.K."/>
            <person name="Tucker A."/>
            <person name="Oakley T.H."/>
            <person name="Tokishita S."/>
            <person name="Aerts A."/>
            <person name="Arnold G.J."/>
            <person name="Basu M.K."/>
            <person name="Bauer D.J."/>
            <person name="Caceres C.E."/>
            <person name="Carmel L."/>
            <person name="Casola C."/>
            <person name="Choi J.H."/>
            <person name="Detter J.C."/>
            <person name="Dong Q."/>
            <person name="Dusheyko S."/>
            <person name="Eads B.D."/>
            <person name="Frohlich T."/>
            <person name="Geiler-Samerotte K.A."/>
            <person name="Gerlach D."/>
            <person name="Hatcher P."/>
            <person name="Jogdeo S."/>
            <person name="Krijgsveld J."/>
            <person name="Kriventseva E.V."/>
            <person name="Kultz D."/>
            <person name="Laforsch C."/>
            <person name="Lindquist E."/>
            <person name="Lopez J."/>
            <person name="Manak J.R."/>
            <person name="Muller J."/>
            <person name="Pangilinan J."/>
            <person name="Patwardhan R.P."/>
            <person name="Pitluck S."/>
            <person name="Pritham E.J."/>
            <person name="Rechtsteiner A."/>
            <person name="Rho M."/>
            <person name="Rogozin I.B."/>
            <person name="Sakarya O."/>
            <person name="Salamov A."/>
            <person name="Schaack S."/>
            <person name="Shapiro H."/>
            <person name="Shiga Y."/>
            <person name="Skalitzky C."/>
            <person name="Smith Z."/>
            <person name="Souvorov A."/>
            <person name="Sung W."/>
            <person name="Tang Z."/>
            <person name="Tsuchiya D."/>
            <person name="Tu H."/>
            <person name="Vos H."/>
            <person name="Wang M."/>
            <person name="Wolf Y.I."/>
            <person name="Yamagata H."/>
            <person name="Yamada T."/>
            <person name="Ye Y."/>
            <person name="Shaw J.R."/>
            <person name="Andrews J."/>
            <person name="Crease T.J."/>
            <person name="Tang H."/>
            <person name="Lucas S.M."/>
            <person name="Robertson H.M."/>
            <person name="Bork P."/>
            <person name="Koonin E.V."/>
            <person name="Zdobnov E.M."/>
            <person name="Grigoriev I.V."/>
            <person name="Lynch M."/>
            <person name="Boore J.L."/>
        </authorList>
    </citation>
    <scope>NUCLEOTIDE SEQUENCE [LARGE SCALE GENOMIC DNA]</scope>
</reference>
<feature type="region of interest" description="Disordered" evidence="1">
    <location>
        <begin position="163"/>
        <end position="314"/>
    </location>
</feature>
<feature type="compositionally biased region" description="Low complexity" evidence="1">
    <location>
        <begin position="206"/>
        <end position="222"/>
    </location>
</feature>
<feature type="compositionally biased region" description="Low complexity" evidence="1">
    <location>
        <begin position="186"/>
        <end position="198"/>
    </location>
</feature>